<dbReference type="InterPro" id="IPR013517">
    <property type="entry name" value="FG-GAP"/>
</dbReference>
<dbReference type="Pfam" id="PF13517">
    <property type="entry name" value="FG-GAP_3"/>
    <property type="match status" value="1"/>
</dbReference>
<keyword evidence="1 4" id="KW-0732">Signal</keyword>
<dbReference type="EMBL" id="JACJIA010000013">
    <property type="protein sequence ID" value="MBA8955809.1"/>
    <property type="molecule type" value="Genomic_DNA"/>
</dbReference>
<gene>
    <name evidence="5" type="ORF">HNR61_007491</name>
</gene>
<dbReference type="InterPro" id="IPR013519">
    <property type="entry name" value="Int_alpha_beta-p"/>
</dbReference>
<evidence type="ECO:0000256" key="4">
    <source>
        <dbReference type="SAM" id="SignalP"/>
    </source>
</evidence>
<keyword evidence="3" id="KW-0325">Glycoprotein</keyword>
<name>A0A7W3LX29_ACTNM</name>
<feature type="chain" id="PRO_5030589983" description="Integrin-like protein" evidence="4">
    <location>
        <begin position="22"/>
        <end position="458"/>
    </location>
</feature>
<dbReference type="Proteomes" id="UP000572680">
    <property type="component" value="Unassembled WGS sequence"/>
</dbReference>
<dbReference type="Pfam" id="PF01839">
    <property type="entry name" value="FG-GAP"/>
    <property type="match status" value="2"/>
</dbReference>
<keyword evidence="6" id="KW-1185">Reference proteome</keyword>
<dbReference type="PROSITE" id="PS51470">
    <property type="entry name" value="FG_GAP"/>
    <property type="match status" value="1"/>
</dbReference>
<accession>A0A7W3LX29</accession>
<evidence type="ECO:0000256" key="2">
    <source>
        <dbReference type="ARBA" id="ARBA00022737"/>
    </source>
</evidence>
<feature type="signal peptide" evidence="4">
    <location>
        <begin position="1"/>
        <end position="21"/>
    </location>
</feature>
<reference evidence="5 6" key="1">
    <citation type="submission" date="2020-08" db="EMBL/GenBank/DDBJ databases">
        <title>Genomic Encyclopedia of Type Strains, Phase IV (KMG-IV): sequencing the most valuable type-strain genomes for metagenomic binning, comparative biology and taxonomic classification.</title>
        <authorList>
            <person name="Goeker M."/>
        </authorList>
    </citation>
    <scope>NUCLEOTIDE SEQUENCE [LARGE SCALE GENOMIC DNA]</scope>
    <source>
        <strain evidence="5 6">DSM 44197</strain>
    </source>
</reference>
<sequence>MRIRTLTTSAAAVTVALGTVAAVVVTQSGVEGSAAPVAATAKKPAAPNDFNGDGRVDVAAGAPDGSRGDFVTVVHGGPKGADPARRQVVEGRPGSGERLVSADFDRDGYADLVVGRRGGGHSIVYGGAKGLTARTAELPGPAEENAVAADFDGNGVPDLATVSSGFHSDFLYVYANPGAKPGQPVRLRNNNVPDNDDGAPQLPGFGTEVHLAAGDFNGDRRTDLAAVVSRLGDGMVGNSWIDLRLGTPKGLGAVRSFPQHYRDKPEALPVAAGDVNGDGRADLVSLLAADHQKPTSTAVSVRLGLPGGFAKPRHHKGTGLTSVAVGDVNRDGRADVAVGAGAATVGGKRGAGSVVVLYGAKGGLTSTGAQKVHQDSKGVPGTGEKGDRFGGAVTFADVNGNGRLDLVVGVPGEDKGEGRLYVFPGTGRVLTVKGVQNIGTTALGIAGRGAALGGVLSR</sequence>
<keyword evidence="2" id="KW-0677">Repeat</keyword>
<evidence type="ECO:0008006" key="7">
    <source>
        <dbReference type="Google" id="ProtNLM"/>
    </source>
</evidence>
<dbReference type="InterPro" id="IPR028994">
    <property type="entry name" value="Integrin_alpha_N"/>
</dbReference>
<dbReference type="Gene3D" id="2.130.10.130">
    <property type="entry name" value="Integrin alpha, N-terminal"/>
    <property type="match status" value="4"/>
</dbReference>
<evidence type="ECO:0000313" key="5">
    <source>
        <dbReference type="EMBL" id="MBA8955809.1"/>
    </source>
</evidence>
<dbReference type="PANTHER" id="PTHR46580:SF2">
    <property type="entry name" value="MAM DOMAIN-CONTAINING PROTEIN"/>
    <property type="match status" value="1"/>
</dbReference>
<dbReference type="SUPFAM" id="SSF69318">
    <property type="entry name" value="Integrin alpha N-terminal domain"/>
    <property type="match status" value="1"/>
</dbReference>
<evidence type="ECO:0000313" key="6">
    <source>
        <dbReference type="Proteomes" id="UP000572680"/>
    </source>
</evidence>
<evidence type="ECO:0000256" key="3">
    <source>
        <dbReference type="ARBA" id="ARBA00023180"/>
    </source>
</evidence>
<dbReference type="SMART" id="SM00191">
    <property type="entry name" value="Int_alpha"/>
    <property type="match status" value="4"/>
</dbReference>
<proteinExistence type="predicted"/>
<dbReference type="AlphaFoldDB" id="A0A7W3LX29"/>
<dbReference type="RefSeq" id="WP_182847775.1">
    <property type="nucleotide sequence ID" value="NZ_BAAALP010000079.1"/>
</dbReference>
<dbReference type="PANTHER" id="PTHR46580">
    <property type="entry name" value="SENSOR KINASE-RELATED"/>
    <property type="match status" value="1"/>
</dbReference>
<protein>
    <recommendedName>
        <fullName evidence="7">Integrin-like protein</fullName>
    </recommendedName>
</protein>
<evidence type="ECO:0000256" key="1">
    <source>
        <dbReference type="ARBA" id="ARBA00022729"/>
    </source>
</evidence>
<organism evidence="5 6">
    <name type="scientific">Actinomadura namibiensis</name>
    <dbReference type="NCBI Taxonomy" id="182080"/>
    <lineage>
        <taxon>Bacteria</taxon>
        <taxon>Bacillati</taxon>
        <taxon>Actinomycetota</taxon>
        <taxon>Actinomycetes</taxon>
        <taxon>Streptosporangiales</taxon>
        <taxon>Thermomonosporaceae</taxon>
        <taxon>Actinomadura</taxon>
    </lineage>
</organism>
<comment type="caution">
    <text evidence="5">The sequence shown here is derived from an EMBL/GenBank/DDBJ whole genome shotgun (WGS) entry which is preliminary data.</text>
</comment>